<proteinExistence type="predicted"/>
<comment type="caution">
    <text evidence="2">The sequence shown here is derived from an EMBL/GenBank/DDBJ whole genome shotgun (WGS) entry which is preliminary data.</text>
</comment>
<evidence type="ECO:0000313" key="3">
    <source>
        <dbReference type="Proteomes" id="UP001589896"/>
    </source>
</evidence>
<dbReference type="EMBL" id="JBHLTG010000001">
    <property type="protein sequence ID" value="MFC0676486.1"/>
    <property type="molecule type" value="Genomic_DNA"/>
</dbReference>
<name>A0ABV6RIA2_9GAMM</name>
<reference evidence="2 3" key="1">
    <citation type="submission" date="2024-09" db="EMBL/GenBank/DDBJ databases">
        <authorList>
            <person name="Sun Q."/>
            <person name="Mori K."/>
        </authorList>
    </citation>
    <scope>NUCLEOTIDE SEQUENCE [LARGE SCALE GENOMIC DNA]</scope>
    <source>
        <strain evidence="2 3">KCTC 23076</strain>
    </source>
</reference>
<dbReference type="RefSeq" id="WP_386664156.1">
    <property type="nucleotide sequence ID" value="NZ_JBHLTG010000001.1"/>
</dbReference>
<protein>
    <recommendedName>
        <fullName evidence="4">Lipoprotein</fullName>
    </recommendedName>
</protein>
<evidence type="ECO:0000256" key="1">
    <source>
        <dbReference type="SAM" id="SignalP"/>
    </source>
</evidence>
<organism evidence="2 3">
    <name type="scientific">Lysobacter korlensis</name>
    <dbReference type="NCBI Taxonomy" id="553636"/>
    <lineage>
        <taxon>Bacteria</taxon>
        <taxon>Pseudomonadati</taxon>
        <taxon>Pseudomonadota</taxon>
        <taxon>Gammaproteobacteria</taxon>
        <taxon>Lysobacterales</taxon>
        <taxon>Lysobacteraceae</taxon>
        <taxon>Lysobacter</taxon>
    </lineage>
</organism>
<evidence type="ECO:0000313" key="2">
    <source>
        <dbReference type="EMBL" id="MFC0676486.1"/>
    </source>
</evidence>
<dbReference type="PROSITE" id="PS51257">
    <property type="entry name" value="PROKAR_LIPOPROTEIN"/>
    <property type="match status" value="1"/>
</dbReference>
<accession>A0ABV6RIA2</accession>
<feature type="chain" id="PRO_5045416011" description="Lipoprotein" evidence="1">
    <location>
        <begin position="23"/>
        <end position="141"/>
    </location>
</feature>
<sequence>MPRPARSALLLPLLALAGCATTMNTTQRDALDRNQYAWSAAIRWGDIDGAVTLIDPERLKTNPPSALELERYKQVQISAYRDVGETRDLEAGTAAREVDIGVINRHTQAERTVRYRENWGWDAERKTWWLTSGLPDLWAGQ</sequence>
<feature type="signal peptide" evidence="1">
    <location>
        <begin position="1"/>
        <end position="22"/>
    </location>
</feature>
<keyword evidence="1" id="KW-0732">Signal</keyword>
<evidence type="ECO:0008006" key="4">
    <source>
        <dbReference type="Google" id="ProtNLM"/>
    </source>
</evidence>
<keyword evidence="3" id="KW-1185">Reference proteome</keyword>
<gene>
    <name evidence="2" type="ORF">ACFFGH_01300</name>
</gene>
<dbReference type="Proteomes" id="UP001589896">
    <property type="component" value="Unassembled WGS sequence"/>
</dbReference>